<dbReference type="EMBL" id="AP003793">
    <property type="protein sequence ID" value="BAD53930.1"/>
    <property type="molecule type" value="Genomic_DNA"/>
</dbReference>
<protein>
    <submittedName>
        <fullName evidence="2">Uncharacterized protein</fullName>
    </submittedName>
</protein>
<accession>Q5Z8F4</accession>
<feature type="compositionally biased region" description="Basic and acidic residues" evidence="1">
    <location>
        <begin position="109"/>
        <end position="118"/>
    </location>
</feature>
<organism evidence="2">
    <name type="scientific">Oryza sativa subsp. japonica</name>
    <name type="common">Rice</name>
    <dbReference type="NCBI Taxonomy" id="39947"/>
    <lineage>
        <taxon>Eukaryota</taxon>
        <taxon>Viridiplantae</taxon>
        <taxon>Streptophyta</taxon>
        <taxon>Embryophyta</taxon>
        <taxon>Tracheophyta</taxon>
        <taxon>Spermatophyta</taxon>
        <taxon>Magnoliopsida</taxon>
        <taxon>Liliopsida</taxon>
        <taxon>Poales</taxon>
        <taxon>Poaceae</taxon>
        <taxon>BOP clade</taxon>
        <taxon>Oryzoideae</taxon>
        <taxon>Oryzeae</taxon>
        <taxon>Oryzinae</taxon>
        <taxon>Oryza</taxon>
        <taxon>Oryza sativa</taxon>
    </lineage>
</organism>
<evidence type="ECO:0000256" key="1">
    <source>
        <dbReference type="SAM" id="MobiDB-lite"/>
    </source>
</evidence>
<proteinExistence type="predicted"/>
<evidence type="ECO:0000313" key="2">
    <source>
        <dbReference type="EMBL" id="BAD53930.1"/>
    </source>
</evidence>
<reference evidence="2" key="1">
    <citation type="journal article" date="2002" name="Nature">
        <title>The genome sequence and structure of rice chromosome 1.</title>
        <authorList>
            <person name="Sasaki T."/>
            <person name="Matsumoto T."/>
            <person name="Yamamoto K."/>
            <person name="Sakata K."/>
            <person name="Baba T."/>
            <person name="Katayose Y."/>
            <person name="Wu J."/>
            <person name="Niimura Y."/>
            <person name="Cheng Z."/>
            <person name="Nagamura Y."/>
            <person name="Antonio B.A."/>
            <person name="Kanamori H."/>
            <person name="Hosokawa S."/>
            <person name="Masukawa M."/>
            <person name="Arikawa K."/>
            <person name="Chiden Y."/>
            <person name="Hayashi M."/>
            <person name="Okamoto M."/>
            <person name="Ando T."/>
            <person name="Aoki H."/>
            <person name="Arita K."/>
            <person name="Hamada M."/>
            <person name="Harada C."/>
            <person name="Hijishita S."/>
            <person name="Honda M."/>
            <person name="Ichikawa Y."/>
            <person name="Idonuma A."/>
            <person name="Iijima M."/>
            <person name="Ikeda M."/>
            <person name="Ikeno M."/>
            <person name="Itoh S."/>
            <person name="Itoh T."/>
            <person name="Itoh Y."/>
            <person name="Itoh Y."/>
            <person name="Iwabuchi A."/>
            <person name="Kamiya K."/>
            <person name="Karasawa W."/>
            <person name="Katagiri S."/>
            <person name="Kikuta A."/>
            <person name="Kobayashi N."/>
            <person name="Kono I."/>
            <person name="Machita K."/>
            <person name="Maehara T."/>
            <person name="Mizuno H."/>
            <person name="Mizubayashi T."/>
            <person name="Mukai Y."/>
            <person name="Nagasaki H."/>
            <person name="Nakashima M."/>
            <person name="Nakama Y."/>
            <person name="Nakamichi Y."/>
            <person name="Nakamura M."/>
            <person name="Namiki N."/>
            <person name="Negishi M."/>
            <person name="Ohta I."/>
            <person name="Ono N."/>
            <person name="Saji S."/>
            <person name="Sakai K."/>
            <person name="Shibata M."/>
            <person name="Shimokawa T."/>
            <person name="Shomura A."/>
            <person name="Song J."/>
            <person name="Takazaki Y."/>
            <person name="Terasawa K."/>
            <person name="Tsuji K."/>
            <person name="Waki K."/>
            <person name="Yamagata H."/>
            <person name="Yamane H."/>
            <person name="Yoshiki S."/>
            <person name="Yoshihara R."/>
            <person name="Yukawa K."/>
            <person name="Zhong H."/>
            <person name="Iwama H."/>
            <person name="Endo T."/>
            <person name="Ito H."/>
            <person name="Hahn J.H."/>
            <person name="Kim H.I."/>
            <person name="Eun M.Y."/>
            <person name="Yano M."/>
            <person name="Jiang J."/>
            <person name="Gojobori T."/>
        </authorList>
    </citation>
    <scope>NUCLEOTIDE SEQUENCE [LARGE SCALE GENOMIC DNA]</scope>
</reference>
<name>Q5Z8F4_ORYSJ</name>
<feature type="compositionally biased region" description="Basic and acidic residues" evidence="1">
    <location>
        <begin position="46"/>
        <end position="58"/>
    </location>
</feature>
<sequence length="118" mass="13205">MESFRVWKEKLTKSALNLTISKRISSGFLKRKGRGDRGDYFPSIDLAREGKGRPDFGKRSAACGAARSGRRLKTTDRWAPPVSGTERERREGRRTGSNGPGTSRPRRGRERDLGRLSA</sequence>
<dbReference type="Proteomes" id="UP000817658">
    <property type="component" value="Chromosome 1"/>
</dbReference>
<gene>
    <name evidence="2" type="primary">P0487E11.29</name>
</gene>
<dbReference type="AlphaFoldDB" id="Q5Z8F4"/>
<feature type="region of interest" description="Disordered" evidence="1">
    <location>
        <begin position="45"/>
        <end position="118"/>
    </location>
</feature>
<feature type="compositionally biased region" description="Basic and acidic residues" evidence="1">
    <location>
        <begin position="85"/>
        <end position="94"/>
    </location>
</feature>